<dbReference type="Proteomes" id="UP000501690">
    <property type="component" value="Linkage Group LG10"/>
</dbReference>
<organism evidence="1 2">
    <name type="scientific">Vigna unguiculata</name>
    <name type="common">Cowpea</name>
    <dbReference type="NCBI Taxonomy" id="3917"/>
    <lineage>
        <taxon>Eukaryota</taxon>
        <taxon>Viridiplantae</taxon>
        <taxon>Streptophyta</taxon>
        <taxon>Embryophyta</taxon>
        <taxon>Tracheophyta</taxon>
        <taxon>Spermatophyta</taxon>
        <taxon>Magnoliopsida</taxon>
        <taxon>eudicotyledons</taxon>
        <taxon>Gunneridae</taxon>
        <taxon>Pentapetalae</taxon>
        <taxon>rosids</taxon>
        <taxon>fabids</taxon>
        <taxon>Fabales</taxon>
        <taxon>Fabaceae</taxon>
        <taxon>Papilionoideae</taxon>
        <taxon>50 kb inversion clade</taxon>
        <taxon>NPAAA clade</taxon>
        <taxon>indigoferoid/millettioid clade</taxon>
        <taxon>Phaseoleae</taxon>
        <taxon>Vigna</taxon>
    </lineage>
</organism>
<keyword evidence="2" id="KW-1185">Reference proteome</keyword>
<protein>
    <submittedName>
        <fullName evidence="1">Uncharacterized protein</fullName>
    </submittedName>
</protein>
<gene>
    <name evidence="1" type="ORF">DEO72_LG10g2476</name>
</gene>
<name>A0A4D6NBN4_VIGUN</name>
<dbReference type="EMBL" id="CP039354">
    <property type="protein sequence ID" value="QCE11243.1"/>
    <property type="molecule type" value="Genomic_DNA"/>
</dbReference>
<proteinExistence type="predicted"/>
<reference evidence="1 2" key="1">
    <citation type="submission" date="2019-04" db="EMBL/GenBank/DDBJ databases">
        <title>An improved genome assembly and genetic linkage map for asparagus bean, Vigna unguiculata ssp. sesquipedialis.</title>
        <authorList>
            <person name="Xia Q."/>
            <person name="Zhang R."/>
            <person name="Dong Y."/>
        </authorList>
    </citation>
    <scope>NUCLEOTIDE SEQUENCE [LARGE SCALE GENOMIC DNA]</scope>
    <source>
        <tissue evidence="1">Leaf</tissue>
    </source>
</reference>
<sequence length="138" mass="15281">MAARTCLGARDEGDSRAAVVVVRSRSRDGGAYLLEGGMVMKMVVEVLVHSNSRWCGTSARWRFCFGCRSGCVFRSVEVYVAGAWREDGGAAHERWLTVVGKLAVDLQWRWRGMVVMMVRLGDMKIEALLRRVAAGTVV</sequence>
<evidence type="ECO:0000313" key="2">
    <source>
        <dbReference type="Proteomes" id="UP000501690"/>
    </source>
</evidence>
<dbReference type="AlphaFoldDB" id="A0A4D6NBN4"/>
<accession>A0A4D6NBN4</accession>
<evidence type="ECO:0000313" key="1">
    <source>
        <dbReference type="EMBL" id="QCE11243.1"/>
    </source>
</evidence>